<evidence type="ECO:0000313" key="2">
    <source>
        <dbReference type="Proteomes" id="UP000215914"/>
    </source>
</evidence>
<sequence length="94" mass="10670">MPKGSKMWRCSSDFSYSYIPGRSRWDDVSWWSASGGDGVHRSASGGNGVDTWRWSTRYTGSKGRFAWCTGRFDWCTGGDEGRWWRSGSGVGIRW</sequence>
<dbReference type="Gramene" id="mRNA:HanXRQr2_Chr14g0656511">
    <property type="protein sequence ID" value="mRNA:HanXRQr2_Chr14g0656511"/>
    <property type="gene ID" value="HanXRQr2_Chr14g0656511"/>
</dbReference>
<organism evidence="1 2">
    <name type="scientific">Helianthus annuus</name>
    <name type="common">Common sunflower</name>
    <dbReference type="NCBI Taxonomy" id="4232"/>
    <lineage>
        <taxon>Eukaryota</taxon>
        <taxon>Viridiplantae</taxon>
        <taxon>Streptophyta</taxon>
        <taxon>Embryophyta</taxon>
        <taxon>Tracheophyta</taxon>
        <taxon>Spermatophyta</taxon>
        <taxon>Magnoliopsida</taxon>
        <taxon>eudicotyledons</taxon>
        <taxon>Gunneridae</taxon>
        <taxon>Pentapetalae</taxon>
        <taxon>asterids</taxon>
        <taxon>campanulids</taxon>
        <taxon>Asterales</taxon>
        <taxon>Asteraceae</taxon>
        <taxon>Asteroideae</taxon>
        <taxon>Heliantheae alliance</taxon>
        <taxon>Heliantheae</taxon>
        <taxon>Helianthus</taxon>
    </lineage>
</organism>
<comment type="caution">
    <text evidence="1">The sequence shown here is derived from an EMBL/GenBank/DDBJ whole genome shotgun (WGS) entry which is preliminary data.</text>
</comment>
<reference evidence="1" key="2">
    <citation type="submission" date="2020-06" db="EMBL/GenBank/DDBJ databases">
        <title>Helianthus annuus Genome sequencing and assembly Release 2.</title>
        <authorList>
            <person name="Gouzy J."/>
            <person name="Langlade N."/>
            <person name="Munos S."/>
        </authorList>
    </citation>
    <scope>NUCLEOTIDE SEQUENCE</scope>
    <source>
        <tissue evidence="1">Leaves</tissue>
    </source>
</reference>
<protein>
    <submittedName>
        <fullName evidence="1">Uncharacterized protein</fullName>
    </submittedName>
</protein>
<dbReference type="Proteomes" id="UP000215914">
    <property type="component" value="Unassembled WGS sequence"/>
</dbReference>
<dbReference type="EMBL" id="MNCJ02000329">
    <property type="protein sequence ID" value="KAF5770174.1"/>
    <property type="molecule type" value="Genomic_DNA"/>
</dbReference>
<accession>A0A9K3EBN2</accession>
<evidence type="ECO:0000313" key="1">
    <source>
        <dbReference type="EMBL" id="KAF5770174.1"/>
    </source>
</evidence>
<keyword evidence="2" id="KW-1185">Reference proteome</keyword>
<name>A0A9K3EBN2_HELAN</name>
<reference evidence="1" key="1">
    <citation type="journal article" date="2017" name="Nature">
        <title>The sunflower genome provides insights into oil metabolism, flowering and Asterid evolution.</title>
        <authorList>
            <person name="Badouin H."/>
            <person name="Gouzy J."/>
            <person name="Grassa C.J."/>
            <person name="Murat F."/>
            <person name="Staton S.E."/>
            <person name="Cottret L."/>
            <person name="Lelandais-Briere C."/>
            <person name="Owens G.L."/>
            <person name="Carrere S."/>
            <person name="Mayjonade B."/>
            <person name="Legrand L."/>
            <person name="Gill N."/>
            <person name="Kane N.C."/>
            <person name="Bowers J.E."/>
            <person name="Hubner S."/>
            <person name="Bellec A."/>
            <person name="Berard A."/>
            <person name="Berges H."/>
            <person name="Blanchet N."/>
            <person name="Boniface M.C."/>
            <person name="Brunel D."/>
            <person name="Catrice O."/>
            <person name="Chaidir N."/>
            <person name="Claudel C."/>
            <person name="Donnadieu C."/>
            <person name="Faraut T."/>
            <person name="Fievet G."/>
            <person name="Helmstetter N."/>
            <person name="King M."/>
            <person name="Knapp S.J."/>
            <person name="Lai Z."/>
            <person name="Le Paslier M.C."/>
            <person name="Lippi Y."/>
            <person name="Lorenzon L."/>
            <person name="Mandel J.R."/>
            <person name="Marage G."/>
            <person name="Marchand G."/>
            <person name="Marquand E."/>
            <person name="Bret-Mestries E."/>
            <person name="Morien E."/>
            <person name="Nambeesan S."/>
            <person name="Nguyen T."/>
            <person name="Pegot-Espagnet P."/>
            <person name="Pouilly N."/>
            <person name="Raftis F."/>
            <person name="Sallet E."/>
            <person name="Schiex T."/>
            <person name="Thomas J."/>
            <person name="Vandecasteele C."/>
            <person name="Vares D."/>
            <person name="Vear F."/>
            <person name="Vautrin S."/>
            <person name="Crespi M."/>
            <person name="Mangin B."/>
            <person name="Burke J.M."/>
            <person name="Salse J."/>
            <person name="Munos S."/>
            <person name="Vincourt P."/>
            <person name="Rieseberg L.H."/>
            <person name="Langlade N.B."/>
        </authorList>
    </citation>
    <scope>NUCLEOTIDE SEQUENCE</scope>
    <source>
        <tissue evidence="1">Leaves</tissue>
    </source>
</reference>
<proteinExistence type="predicted"/>
<dbReference type="AlphaFoldDB" id="A0A9K3EBN2"/>
<gene>
    <name evidence="1" type="ORF">HanXRQr2_Chr14g0656511</name>
</gene>